<dbReference type="AlphaFoldDB" id="A0A540KPR0"/>
<keyword evidence="4" id="KW-1185">Reference proteome</keyword>
<dbReference type="PROSITE" id="PS51375">
    <property type="entry name" value="PPR"/>
    <property type="match status" value="1"/>
</dbReference>
<feature type="repeat" description="PPR" evidence="2">
    <location>
        <begin position="95"/>
        <end position="129"/>
    </location>
</feature>
<dbReference type="Pfam" id="PF01535">
    <property type="entry name" value="PPR"/>
    <property type="match status" value="3"/>
</dbReference>
<keyword evidence="1" id="KW-0677">Repeat</keyword>
<dbReference type="NCBIfam" id="TIGR00756">
    <property type="entry name" value="PPR"/>
    <property type="match status" value="1"/>
</dbReference>
<dbReference type="PANTHER" id="PTHR47926">
    <property type="entry name" value="PENTATRICOPEPTIDE REPEAT-CONTAINING PROTEIN"/>
    <property type="match status" value="1"/>
</dbReference>
<comment type="caution">
    <text evidence="3">The sequence shown here is derived from an EMBL/GenBank/DDBJ whole genome shotgun (WGS) entry which is preliminary data.</text>
</comment>
<name>A0A540KPR0_MALBA</name>
<dbReference type="GO" id="GO:0003723">
    <property type="term" value="F:RNA binding"/>
    <property type="evidence" value="ECO:0007669"/>
    <property type="project" value="InterPro"/>
</dbReference>
<organism evidence="3 4">
    <name type="scientific">Malus baccata</name>
    <name type="common">Siberian crab apple</name>
    <name type="synonym">Pyrus baccata</name>
    <dbReference type="NCBI Taxonomy" id="106549"/>
    <lineage>
        <taxon>Eukaryota</taxon>
        <taxon>Viridiplantae</taxon>
        <taxon>Streptophyta</taxon>
        <taxon>Embryophyta</taxon>
        <taxon>Tracheophyta</taxon>
        <taxon>Spermatophyta</taxon>
        <taxon>Magnoliopsida</taxon>
        <taxon>eudicotyledons</taxon>
        <taxon>Gunneridae</taxon>
        <taxon>Pentapetalae</taxon>
        <taxon>rosids</taxon>
        <taxon>fabids</taxon>
        <taxon>Rosales</taxon>
        <taxon>Rosaceae</taxon>
        <taxon>Amygdaloideae</taxon>
        <taxon>Maleae</taxon>
        <taxon>Malus</taxon>
    </lineage>
</organism>
<gene>
    <name evidence="3" type="ORF">C1H46_038241</name>
</gene>
<dbReference type="Gene3D" id="1.25.40.10">
    <property type="entry name" value="Tetratricopeptide repeat domain"/>
    <property type="match status" value="1"/>
</dbReference>
<evidence type="ECO:0008006" key="5">
    <source>
        <dbReference type="Google" id="ProtNLM"/>
    </source>
</evidence>
<protein>
    <recommendedName>
        <fullName evidence="5">Pentacotripeptide-repeat region of PRORP domain-containing protein</fullName>
    </recommendedName>
</protein>
<evidence type="ECO:0000313" key="4">
    <source>
        <dbReference type="Proteomes" id="UP000315295"/>
    </source>
</evidence>
<reference evidence="3 4" key="1">
    <citation type="journal article" date="2019" name="G3 (Bethesda)">
        <title>Sequencing of a Wild Apple (Malus baccata) Genome Unravels the Differences Between Cultivated and Wild Apple Species Regarding Disease Resistance and Cold Tolerance.</title>
        <authorList>
            <person name="Chen X."/>
        </authorList>
    </citation>
    <scope>NUCLEOTIDE SEQUENCE [LARGE SCALE GENOMIC DNA]</scope>
    <source>
        <strain evidence="4">cv. Shandingzi</strain>
        <tissue evidence="3">Leaves</tissue>
    </source>
</reference>
<evidence type="ECO:0000256" key="1">
    <source>
        <dbReference type="ARBA" id="ARBA00022737"/>
    </source>
</evidence>
<evidence type="ECO:0000313" key="3">
    <source>
        <dbReference type="EMBL" id="TQD76214.1"/>
    </source>
</evidence>
<dbReference type="EMBL" id="VIEB01001044">
    <property type="protein sequence ID" value="TQD76214.1"/>
    <property type="molecule type" value="Genomic_DNA"/>
</dbReference>
<dbReference type="GO" id="GO:0009451">
    <property type="term" value="P:RNA modification"/>
    <property type="evidence" value="ECO:0007669"/>
    <property type="project" value="InterPro"/>
</dbReference>
<proteinExistence type="predicted"/>
<dbReference type="Proteomes" id="UP000315295">
    <property type="component" value="Unassembled WGS sequence"/>
</dbReference>
<accession>A0A540KPR0</accession>
<dbReference type="InterPro" id="IPR011990">
    <property type="entry name" value="TPR-like_helical_dom_sf"/>
</dbReference>
<dbReference type="InterPro" id="IPR046960">
    <property type="entry name" value="PPR_At4g14850-like_plant"/>
</dbReference>
<sequence>MRVAYSRQDYPSEVLSLYRQMVGDGVRPDSSTFTASLKACASTLDLENGEEIWCKAVDCGYECDVFVGSSVLSLYAKSGKMDEAVLVCKKMPRKELVCWTTMLSGFVQIGKPIEAVEMFRGTQREGIEFDGVGAGLCKSWGLETESFRSWVYDSERSSYGCYGSNQPCAYVCEERTFGASFSGVRYDALQEYYFLGCFDFRLCSKWFRRACTRNAGRYAGQWI</sequence>
<evidence type="ECO:0000256" key="2">
    <source>
        <dbReference type="PROSITE-ProRule" id="PRU00708"/>
    </source>
</evidence>
<dbReference type="InterPro" id="IPR002885">
    <property type="entry name" value="PPR_rpt"/>
</dbReference>